<dbReference type="InterPro" id="IPR036209">
    <property type="entry name" value="YwmB-like_sf"/>
</dbReference>
<dbReference type="Gene3D" id="3.30.2030.10">
    <property type="entry name" value="YwmB-like"/>
    <property type="match status" value="1"/>
</dbReference>
<dbReference type="EMBL" id="PISE01000032">
    <property type="protein sequence ID" value="PKG22819.1"/>
    <property type="molecule type" value="Genomic_DNA"/>
</dbReference>
<dbReference type="AlphaFoldDB" id="A0A2N0YZZ4"/>
<dbReference type="InterPro" id="IPR014794">
    <property type="entry name" value="DUF1779"/>
</dbReference>
<evidence type="ECO:0000313" key="1">
    <source>
        <dbReference type="EMBL" id="PKG22819.1"/>
    </source>
</evidence>
<sequence>MGLSALVIGNNITNAEEQLDLFTINDYLKKEKNITINEWSLYAREKLENAQTYADTREYQTALNKKFPELKWQESKSEQSKGLHAIISSNETVEKTITISTSLTTKPSQTYVIYEVKGKDLTEIRKKEIKKEMQANISAIFQEKPTIFSCIKGEFNDKINEALPYYVNHFLKLFQAKQIEALEEDEFISASAYSPVFKEEINNGNQAINVQVGIRKQGMGGKTTFIVGTPIITIEY</sequence>
<organism evidence="1 2">
    <name type="scientific">Niallia nealsonii</name>
    <dbReference type="NCBI Taxonomy" id="115979"/>
    <lineage>
        <taxon>Bacteria</taxon>
        <taxon>Bacillati</taxon>
        <taxon>Bacillota</taxon>
        <taxon>Bacilli</taxon>
        <taxon>Bacillales</taxon>
        <taxon>Bacillaceae</taxon>
        <taxon>Niallia</taxon>
    </lineage>
</organism>
<accession>A0A2N0YZZ4</accession>
<evidence type="ECO:0000313" key="2">
    <source>
        <dbReference type="Proteomes" id="UP000233375"/>
    </source>
</evidence>
<dbReference type="SUPFAM" id="SSF143842">
    <property type="entry name" value="YwmB-like"/>
    <property type="match status" value="1"/>
</dbReference>
<dbReference type="Proteomes" id="UP000233375">
    <property type="component" value="Unassembled WGS sequence"/>
</dbReference>
<gene>
    <name evidence="1" type="ORF">CWS01_15200</name>
</gene>
<name>A0A2N0YZZ4_9BACI</name>
<reference evidence="1 2" key="1">
    <citation type="journal article" date="2003" name="Int. J. Syst. Evol. Microbiol.">
        <title>Bacillus nealsonii sp. nov., isolated from a spacecraft-assembly facility, whose spores are gamma-radiation resistant.</title>
        <authorList>
            <person name="Venkateswaran K."/>
            <person name="Kempf M."/>
            <person name="Chen F."/>
            <person name="Satomi M."/>
            <person name="Nicholson W."/>
            <person name="Kern R."/>
        </authorList>
    </citation>
    <scope>NUCLEOTIDE SEQUENCE [LARGE SCALE GENOMIC DNA]</scope>
    <source>
        <strain evidence="1 2">FO-92</strain>
    </source>
</reference>
<dbReference type="Pfam" id="PF08680">
    <property type="entry name" value="DUF1779"/>
    <property type="match status" value="1"/>
</dbReference>
<dbReference type="Gene3D" id="3.30.360.40">
    <property type="entry name" value="YwmB-like"/>
    <property type="match status" value="1"/>
</dbReference>
<comment type="caution">
    <text evidence="1">The sequence shown here is derived from an EMBL/GenBank/DDBJ whole genome shotgun (WGS) entry which is preliminary data.</text>
</comment>
<keyword evidence="2" id="KW-1185">Reference proteome</keyword>
<proteinExistence type="predicted"/>
<protein>
    <submittedName>
        <fullName evidence="1">Uncharacterized protein</fullName>
    </submittedName>
</protein>